<evidence type="ECO:0000313" key="6">
    <source>
        <dbReference type="EMBL" id="MBC1188719.1"/>
    </source>
</evidence>
<evidence type="ECO:0000256" key="1">
    <source>
        <dbReference type="ARBA" id="ARBA00009437"/>
    </source>
</evidence>
<dbReference type="PANTHER" id="PTHR30118">
    <property type="entry name" value="HTH-TYPE TRANSCRIPTIONAL REGULATOR LEUO-RELATED"/>
    <property type="match status" value="1"/>
</dbReference>
<dbReference type="InterPro" id="IPR050389">
    <property type="entry name" value="LysR-type_TF"/>
</dbReference>
<dbReference type="SUPFAM" id="SSF46785">
    <property type="entry name" value="Winged helix' DNA-binding domain"/>
    <property type="match status" value="1"/>
</dbReference>
<dbReference type="RefSeq" id="WP_185669845.1">
    <property type="nucleotide sequence ID" value="NZ_JABBJF010000036.1"/>
</dbReference>
<protein>
    <submittedName>
        <fullName evidence="6">LysR family transcriptional regulator</fullName>
    </submittedName>
</protein>
<keyword evidence="4" id="KW-0804">Transcription</keyword>
<evidence type="ECO:0000313" key="7">
    <source>
        <dbReference type="Proteomes" id="UP000607331"/>
    </source>
</evidence>
<dbReference type="Proteomes" id="UP000607331">
    <property type="component" value="Unassembled WGS sequence"/>
</dbReference>
<dbReference type="PANTHER" id="PTHR30118:SF14">
    <property type="entry name" value="LYSR FAMILY TRANSCRIPTIONAL REGULATOR"/>
    <property type="match status" value="1"/>
</dbReference>
<dbReference type="SUPFAM" id="SSF53850">
    <property type="entry name" value="Periplasmic binding protein-like II"/>
    <property type="match status" value="1"/>
</dbReference>
<dbReference type="InterPro" id="IPR005119">
    <property type="entry name" value="LysR_subst-bd"/>
</dbReference>
<dbReference type="Pfam" id="PF03466">
    <property type="entry name" value="LysR_substrate"/>
    <property type="match status" value="1"/>
</dbReference>
<dbReference type="EMBL" id="JABBJF010000036">
    <property type="protein sequence ID" value="MBC1188719.1"/>
    <property type="molecule type" value="Genomic_DNA"/>
</dbReference>
<dbReference type="InterPro" id="IPR036390">
    <property type="entry name" value="WH_DNA-bd_sf"/>
</dbReference>
<dbReference type="Gene3D" id="3.40.190.10">
    <property type="entry name" value="Periplasmic binding protein-like II"/>
    <property type="match status" value="2"/>
</dbReference>
<accession>A0ABR6S0A8</accession>
<dbReference type="NCBIfam" id="NF047710">
    <property type="entry name" value="TransRegCitRGProt"/>
    <property type="match status" value="1"/>
</dbReference>
<keyword evidence="7" id="KW-1185">Reference proteome</keyword>
<evidence type="ECO:0000256" key="2">
    <source>
        <dbReference type="ARBA" id="ARBA00023015"/>
    </source>
</evidence>
<gene>
    <name evidence="6" type="ORF">HII27_23885</name>
</gene>
<keyword evidence="2" id="KW-0805">Transcription regulation</keyword>
<dbReference type="Gene3D" id="1.10.10.10">
    <property type="entry name" value="Winged helix-like DNA-binding domain superfamily/Winged helix DNA-binding domain"/>
    <property type="match status" value="1"/>
</dbReference>
<organism evidence="6 7">
    <name type="scientific">Kluyvera sichuanensis</name>
    <dbReference type="NCBI Taxonomy" id="2725494"/>
    <lineage>
        <taxon>Bacteria</taxon>
        <taxon>Pseudomonadati</taxon>
        <taxon>Pseudomonadota</taxon>
        <taxon>Gammaproteobacteria</taxon>
        <taxon>Enterobacterales</taxon>
        <taxon>Enterobacteriaceae</taxon>
        <taxon>Kluyvera</taxon>
    </lineage>
</organism>
<dbReference type="PROSITE" id="PS50931">
    <property type="entry name" value="HTH_LYSR"/>
    <property type="match status" value="1"/>
</dbReference>
<evidence type="ECO:0000259" key="5">
    <source>
        <dbReference type="PROSITE" id="PS50931"/>
    </source>
</evidence>
<dbReference type="Pfam" id="PF00126">
    <property type="entry name" value="HTH_1"/>
    <property type="match status" value="1"/>
</dbReference>
<name>A0ABR6S0A8_9ENTR</name>
<dbReference type="InterPro" id="IPR036388">
    <property type="entry name" value="WH-like_DNA-bd_sf"/>
</dbReference>
<comment type="similarity">
    <text evidence="1">Belongs to the LysR transcriptional regulatory family.</text>
</comment>
<evidence type="ECO:0000256" key="3">
    <source>
        <dbReference type="ARBA" id="ARBA00023125"/>
    </source>
</evidence>
<comment type="caution">
    <text evidence="6">The sequence shown here is derived from an EMBL/GenBank/DDBJ whole genome shotgun (WGS) entry which is preliminary data.</text>
</comment>
<keyword evidence="3" id="KW-0238">DNA-binding</keyword>
<evidence type="ECO:0000256" key="4">
    <source>
        <dbReference type="ARBA" id="ARBA00023163"/>
    </source>
</evidence>
<reference evidence="6 7" key="1">
    <citation type="submission" date="2020-04" db="EMBL/GenBank/DDBJ databases">
        <title>The draft genome of Kluyvera sichuanensis strain SCKS090646.</title>
        <authorList>
            <person name="Wei L."/>
            <person name="Liu L."/>
            <person name="Feng Y."/>
            <person name="Zong Z."/>
        </authorList>
    </citation>
    <scope>NUCLEOTIDE SEQUENCE [LARGE SCALE GENOMIC DNA]</scope>
    <source>
        <strain evidence="6 7">090646</strain>
    </source>
</reference>
<proteinExistence type="inferred from homology"/>
<dbReference type="InterPro" id="IPR000847">
    <property type="entry name" value="LysR_HTH_N"/>
</dbReference>
<feature type="domain" description="HTH lysR-type" evidence="5">
    <location>
        <begin position="10"/>
        <end position="67"/>
    </location>
</feature>
<sequence>MANLYNLKRFDLNLLIIFECIYQNLSISKAAQTLFITPSAVSQSLQRLRVQLNDPLFVRAGKGITPTTVADNLHLHLEDNLNGLEQTINIMGKADLRRRFVVYGPQLHAQPKLNQFMNILLEDRNLEVVYHDTATETEDIEEIMNYRKADVVFTLQQHSNRSLVCVPFSEAQLILACSQNHPRLGDSATSEQLSQERFTLYQAREHQIKEFQKANDSAQLTERDIAFTSSSLMAIFNTLNHSDLVGIVPKFAFELLKDVLTLKEISTKIILPSFPIYMIYSRSSMSLPFFSKIIEKTKNL</sequence>